<reference evidence="13" key="1">
    <citation type="submission" date="2021-03" db="EMBL/GenBank/DDBJ databases">
        <title>Chromosome level genome of the anhydrobiotic midge Polypedilum vanderplanki.</title>
        <authorList>
            <person name="Yoshida Y."/>
            <person name="Kikawada T."/>
            <person name="Gusev O."/>
        </authorList>
    </citation>
    <scope>NUCLEOTIDE SEQUENCE</scope>
    <source>
        <strain evidence="13">NIAS01</strain>
        <tissue evidence="13">Whole body or cell culture</tissue>
    </source>
</reference>
<feature type="region of interest" description="Disordered" evidence="9">
    <location>
        <begin position="1458"/>
        <end position="1481"/>
    </location>
</feature>
<protein>
    <recommendedName>
        <fullName evidence="15">Roundabout 2</fullName>
    </recommendedName>
</protein>
<gene>
    <name evidence="13" type="ORF">PVAND_005258</name>
</gene>
<dbReference type="InterPro" id="IPR013106">
    <property type="entry name" value="Ig_V-set"/>
</dbReference>
<dbReference type="SUPFAM" id="SSF48726">
    <property type="entry name" value="Immunoglobulin"/>
    <property type="match status" value="5"/>
</dbReference>
<organism evidence="13 14">
    <name type="scientific">Polypedilum vanderplanki</name>
    <name type="common">Sleeping chironomid midge</name>
    <dbReference type="NCBI Taxonomy" id="319348"/>
    <lineage>
        <taxon>Eukaryota</taxon>
        <taxon>Metazoa</taxon>
        <taxon>Ecdysozoa</taxon>
        <taxon>Arthropoda</taxon>
        <taxon>Hexapoda</taxon>
        <taxon>Insecta</taxon>
        <taxon>Pterygota</taxon>
        <taxon>Neoptera</taxon>
        <taxon>Endopterygota</taxon>
        <taxon>Diptera</taxon>
        <taxon>Nematocera</taxon>
        <taxon>Chironomoidea</taxon>
        <taxon>Chironomidae</taxon>
        <taxon>Chironominae</taxon>
        <taxon>Polypedilum</taxon>
        <taxon>Polypedilum</taxon>
    </lineage>
</organism>
<dbReference type="GO" id="GO:0007156">
    <property type="term" value="P:homophilic cell adhesion via plasma membrane adhesion molecules"/>
    <property type="evidence" value="ECO:0007669"/>
    <property type="project" value="TreeGrafter"/>
</dbReference>
<comment type="caution">
    <text evidence="13">The sequence shown here is derived from an EMBL/GenBank/DDBJ whole genome shotgun (WGS) entry which is preliminary data.</text>
</comment>
<feature type="domain" description="Ig-like" evidence="11">
    <location>
        <begin position="450"/>
        <end position="536"/>
    </location>
</feature>
<evidence type="ECO:0000256" key="10">
    <source>
        <dbReference type="SAM" id="Phobius"/>
    </source>
</evidence>
<dbReference type="PROSITE" id="PS50853">
    <property type="entry name" value="FN3"/>
    <property type="match status" value="3"/>
</dbReference>
<evidence type="ECO:0008006" key="15">
    <source>
        <dbReference type="Google" id="ProtNLM"/>
    </source>
</evidence>
<dbReference type="SUPFAM" id="SSF49265">
    <property type="entry name" value="Fibronectin type III"/>
    <property type="match status" value="2"/>
</dbReference>
<dbReference type="InterPro" id="IPR013098">
    <property type="entry name" value="Ig_I-set"/>
</dbReference>
<dbReference type="InterPro" id="IPR003598">
    <property type="entry name" value="Ig_sub2"/>
</dbReference>
<dbReference type="Gene3D" id="2.60.40.10">
    <property type="entry name" value="Immunoglobulins"/>
    <property type="match status" value="8"/>
</dbReference>
<dbReference type="Proteomes" id="UP001107558">
    <property type="component" value="Chromosome 2"/>
</dbReference>
<feature type="compositionally biased region" description="Basic residues" evidence="9">
    <location>
        <begin position="1306"/>
        <end position="1318"/>
    </location>
</feature>
<dbReference type="SMART" id="SM00408">
    <property type="entry name" value="IGc2"/>
    <property type="match status" value="5"/>
</dbReference>
<dbReference type="FunFam" id="2.60.40.10:FF:000053">
    <property type="entry name" value="Roundabout guidance receptor 1"/>
    <property type="match status" value="1"/>
</dbReference>
<evidence type="ECO:0000256" key="5">
    <source>
        <dbReference type="ARBA" id="ARBA00022989"/>
    </source>
</evidence>
<name>A0A9J6C0H9_POLVA</name>
<evidence type="ECO:0000256" key="4">
    <source>
        <dbReference type="ARBA" id="ARBA00022737"/>
    </source>
</evidence>
<keyword evidence="6 10" id="KW-0472">Membrane</keyword>
<feature type="domain" description="Ig-like" evidence="11">
    <location>
        <begin position="116"/>
        <end position="209"/>
    </location>
</feature>
<evidence type="ECO:0000256" key="3">
    <source>
        <dbReference type="ARBA" id="ARBA00022729"/>
    </source>
</evidence>
<feature type="domain" description="Ig-like" evidence="11">
    <location>
        <begin position="15"/>
        <end position="110"/>
    </location>
</feature>
<evidence type="ECO:0000256" key="9">
    <source>
        <dbReference type="SAM" id="MobiDB-lite"/>
    </source>
</evidence>
<feature type="compositionally biased region" description="Polar residues" evidence="9">
    <location>
        <begin position="1464"/>
        <end position="1473"/>
    </location>
</feature>
<keyword evidence="7" id="KW-1015">Disulfide bond</keyword>
<keyword evidence="4" id="KW-0677">Repeat</keyword>
<feature type="compositionally biased region" description="Low complexity" evidence="9">
    <location>
        <begin position="1294"/>
        <end position="1305"/>
    </location>
</feature>
<dbReference type="InterPro" id="IPR036116">
    <property type="entry name" value="FN3_sf"/>
</dbReference>
<dbReference type="FunFam" id="2.60.40.10:FF:001167">
    <property type="entry name" value="Roundabout 2, isoform B"/>
    <property type="match status" value="1"/>
</dbReference>
<dbReference type="FunFam" id="2.60.40.10:FF:000008">
    <property type="entry name" value="roundabout homolog 2 isoform X2"/>
    <property type="match status" value="2"/>
</dbReference>
<dbReference type="GO" id="GO:0030424">
    <property type="term" value="C:axon"/>
    <property type="evidence" value="ECO:0007669"/>
    <property type="project" value="TreeGrafter"/>
</dbReference>
<dbReference type="GO" id="GO:0005886">
    <property type="term" value="C:plasma membrane"/>
    <property type="evidence" value="ECO:0007669"/>
    <property type="project" value="TreeGrafter"/>
</dbReference>
<dbReference type="GO" id="GO:0098632">
    <property type="term" value="F:cell-cell adhesion mediator activity"/>
    <property type="evidence" value="ECO:0007669"/>
    <property type="project" value="TreeGrafter"/>
</dbReference>
<dbReference type="SMART" id="SM00409">
    <property type="entry name" value="IG"/>
    <property type="match status" value="5"/>
</dbReference>
<sequence length="1481" mass="162334">MFFFIFFITAQFRSPRITEHPSDILVAKNEPVTLNCKAEGRPDPVIEWFKDGEPVKTSSVDSKSHRVQLPTGSLFFLRTVHSKKEQDGGVYWCVAKNSAGKSASRNATLQIAVLRDDFRIEPKDTRVAAGETALLECGPPKGNPEPKVEWKKDGVWIDLDDVRSRNNRLRIVDGGNLLINNVQTIDEGKYQCVASNMVASKESAQAKLTVQDTRVAAGETALLECGPPKGNPEPKVEWKKLQTLVASKESAQAKLTVQVKPTFIKEPSNASVLAGQTVQLYCSVTGDPQPQIYWRKENGNIPHGRAEILDGDKSLVIKGVIASDEGTYICEAHNSVGQISSKAQLIVNSLPVFDTKPQDVKTGINGVAKFECVASGNPQPSVYWTKEGSQELMFPDNTYGRHHVTLEGVLEIKGVRKEDAGYYVCSAFSVAGSGSTRAFLEVNSVDDIPPPIIKIGPTNQTLPKGSVATLLCRAAGNPTPEIKWSKDGAPLHMKKRFEVIQSGTLKIDDLHLEDTGIYTCTATSESGETSWSASLMVEKSSTSTLHRAPDISMLPTSPSEPKLVNVTATSVTLSWNKVQSKQSGTTAFIGYFVEYFSSDLQTGWITAAQRVPSNVVTITDLKPGTSYIFLVRAENSYGLSEPSPVSSVVKTLGTDKSIVPPNELAAARNILSGKVLELTDALAVNSTAVRLEWHLLLSNTEDYIEGLLIRYRELHSGTQKFNSVIVTEPDLEVYDVGSLSKFTKYEFFISPFYRTVEGMPSNSKIVQTLEDVPTAPPSNVQVGMLNLTSGVVRWNPPPQQDHNGILLGYKIQVKAGNSTKILAQMTLNATTLSVGLHNLTTGATYNVRVVAYTRVGAGPYSKSVALIMDPSFLVSAPRAHPSGISTGDTYQNDSIIHQPWFMAVIAIVLVMFLVSTAFTLRFLYRRRKNLSKGLQHLSAVPTAVNGGDVMMNINGKESLWIDFKSSIGPIQNRGWRTGDMDKDSGLSGMKLLENSQLGSTQGTYTDCGTDYAEVDPRNMSSFYNCRKSPDNPTPYATTMLINSMPTEMCTNPSHSHSEHEIGAGGSSGTSSLHSDGKYCMHSKHYNPAPTNWIDFLPPPPMGPPPIPEMSSDYGSDPFTASLIPNCKKSSLSSRSGSGLSARQQAQNMNISQGSEYNYNHATSSSKNSSNGMPPFANRPLPFLCHESAMNQQQAYNHMMNNANSCCPQPQQQSMMNEHIYNEYEPYQQRKFNSRLCDSYDALPNCSNSKQTTPTTLHNPTSFGSLNDNSIYKCSSDCYSMERQPPRHNHHTHSHFNNNNSNSSNNNKRKQKTKHHHRNNNNQKQQHSPQDAVPSPYAHQTIVTTPDQSHANYEYIIDNSSHGDDDENSCNLGKVTISENEETTEHDDDDIGNSYSCDDTLTDDAILSTGNDGGQMKNKSNGHGFKHNHNHHCEQTSRDSGSGGETCCSCSDTSCVYEEPPSHLPPTSTVQANQALRIGDEN</sequence>
<dbReference type="InterPro" id="IPR036179">
    <property type="entry name" value="Ig-like_dom_sf"/>
</dbReference>
<comment type="subcellular location">
    <subcellularLocation>
        <location evidence="1">Membrane</location>
        <topology evidence="1">Single-pass membrane protein</topology>
    </subcellularLocation>
</comment>
<feature type="region of interest" description="Disordered" evidence="9">
    <location>
        <begin position="1281"/>
        <end position="1334"/>
    </location>
</feature>
<dbReference type="InterPro" id="IPR003961">
    <property type="entry name" value="FN3_dom"/>
</dbReference>
<feature type="transmembrane region" description="Helical" evidence="10">
    <location>
        <begin position="900"/>
        <end position="924"/>
    </location>
</feature>
<dbReference type="GO" id="GO:0007411">
    <property type="term" value="P:axon guidance"/>
    <property type="evidence" value="ECO:0007669"/>
    <property type="project" value="TreeGrafter"/>
</dbReference>
<dbReference type="SMART" id="SM00406">
    <property type="entry name" value="IGv"/>
    <property type="match status" value="3"/>
</dbReference>
<dbReference type="EMBL" id="JADBJN010000002">
    <property type="protein sequence ID" value="KAG5675349.1"/>
    <property type="molecule type" value="Genomic_DNA"/>
</dbReference>
<feature type="domain" description="Ig-like" evidence="11">
    <location>
        <begin position="261"/>
        <end position="346"/>
    </location>
</feature>
<accession>A0A9J6C0H9</accession>
<feature type="domain" description="Fibronectin type-III" evidence="12">
    <location>
        <begin position="776"/>
        <end position="871"/>
    </location>
</feature>
<evidence type="ECO:0000313" key="14">
    <source>
        <dbReference type="Proteomes" id="UP001107558"/>
    </source>
</evidence>
<dbReference type="InterPro" id="IPR007110">
    <property type="entry name" value="Ig-like_dom"/>
</dbReference>
<keyword evidence="14" id="KW-1185">Reference proteome</keyword>
<dbReference type="InterPro" id="IPR013783">
    <property type="entry name" value="Ig-like_fold"/>
</dbReference>
<dbReference type="Pfam" id="PF00041">
    <property type="entry name" value="fn3"/>
    <property type="match status" value="2"/>
</dbReference>
<dbReference type="PROSITE" id="PS50835">
    <property type="entry name" value="IG_LIKE"/>
    <property type="match status" value="5"/>
</dbReference>
<evidence type="ECO:0000256" key="8">
    <source>
        <dbReference type="ARBA" id="ARBA00023319"/>
    </source>
</evidence>
<dbReference type="Pfam" id="PF07679">
    <property type="entry name" value="I-set"/>
    <property type="match status" value="5"/>
</dbReference>
<feature type="region of interest" description="Disordered" evidence="9">
    <location>
        <begin position="1124"/>
        <end position="1144"/>
    </location>
</feature>
<evidence type="ECO:0000259" key="12">
    <source>
        <dbReference type="PROSITE" id="PS50853"/>
    </source>
</evidence>
<evidence type="ECO:0000256" key="7">
    <source>
        <dbReference type="ARBA" id="ARBA00023157"/>
    </source>
</evidence>
<dbReference type="InterPro" id="IPR003599">
    <property type="entry name" value="Ig_sub"/>
</dbReference>
<dbReference type="OrthoDB" id="428111at2759"/>
<evidence type="ECO:0000256" key="1">
    <source>
        <dbReference type="ARBA" id="ARBA00004167"/>
    </source>
</evidence>
<evidence type="ECO:0000256" key="2">
    <source>
        <dbReference type="ARBA" id="ARBA00022692"/>
    </source>
</evidence>
<dbReference type="FunFam" id="2.60.40.10:FF:000189">
    <property type="entry name" value="Neogenin isoform 3"/>
    <property type="match status" value="1"/>
</dbReference>
<feature type="compositionally biased region" description="Low complexity" evidence="9">
    <location>
        <begin position="1129"/>
        <end position="1140"/>
    </location>
</feature>
<proteinExistence type="predicted"/>
<evidence type="ECO:0000256" key="6">
    <source>
        <dbReference type="ARBA" id="ARBA00023136"/>
    </source>
</evidence>
<dbReference type="CDD" id="cd00063">
    <property type="entry name" value="FN3"/>
    <property type="match status" value="3"/>
</dbReference>
<keyword evidence="2 10" id="KW-0812">Transmembrane</keyword>
<feature type="domain" description="Fibronectin type-III" evidence="12">
    <location>
        <begin position="674"/>
        <end position="771"/>
    </location>
</feature>
<dbReference type="PANTHER" id="PTHR10075:SF100">
    <property type="entry name" value="FASCICLIN-2"/>
    <property type="match status" value="1"/>
</dbReference>
<dbReference type="FunFam" id="2.60.40.10:FF:000026">
    <property type="entry name" value="roundabout homolog 2 isoform X1"/>
    <property type="match status" value="1"/>
</dbReference>
<dbReference type="GO" id="GO:0070593">
    <property type="term" value="P:dendrite self-avoidance"/>
    <property type="evidence" value="ECO:0007669"/>
    <property type="project" value="TreeGrafter"/>
</dbReference>
<evidence type="ECO:0000313" key="13">
    <source>
        <dbReference type="EMBL" id="KAG5675349.1"/>
    </source>
</evidence>
<evidence type="ECO:0000259" key="11">
    <source>
        <dbReference type="PROSITE" id="PS50835"/>
    </source>
</evidence>
<keyword evidence="3" id="KW-0732">Signal</keyword>
<feature type="region of interest" description="Disordered" evidence="9">
    <location>
        <begin position="1049"/>
        <end position="1073"/>
    </location>
</feature>
<dbReference type="FunFam" id="2.60.40.10:FF:001559">
    <property type="entry name" value="Roundabout 1, isoform A"/>
    <property type="match status" value="1"/>
</dbReference>
<dbReference type="PANTHER" id="PTHR10075">
    <property type="entry name" value="BASIGIN RELATED"/>
    <property type="match status" value="1"/>
</dbReference>
<dbReference type="SMART" id="SM00060">
    <property type="entry name" value="FN3"/>
    <property type="match status" value="3"/>
</dbReference>
<keyword evidence="8" id="KW-0393">Immunoglobulin domain</keyword>
<keyword evidence="5 10" id="KW-1133">Transmembrane helix</keyword>
<feature type="domain" description="Fibronectin type-III" evidence="12">
    <location>
        <begin position="557"/>
        <end position="654"/>
    </location>
</feature>
<feature type="domain" description="Ig-like" evidence="11">
    <location>
        <begin position="351"/>
        <end position="443"/>
    </location>
</feature>